<accession>A0A930YPG4</accession>
<dbReference type="Pfam" id="PF12724">
    <property type="entry name" value="Flavodoxin_5"/>
    <property type="match status" value="1"/>
</dbReference>
<dbReference type="InterPro" id="IPR026816">
    <property type="entry name" value="Flavodoxin_dom"/>
</dbReference>
<dbReference type="EMBL" id="JABZGW010000089">
    <property type="protein sequence ID" value="MBF4807634.1"/>
    <property type="molecule type" value="Genomic_DNA"/>
</dbReference>
<sequence length="155" mass="17335">MKTAIVYYSKHHENTKKLLDAIAQEDEVTLIDATHPEIDDLSGYDAIGFASGIYYGKMHKLVLQYAEKNLPKNKKVFFIYTCGRVSATHTNGIRKIAEETHAEILGEYGCVGFDTFGPLKLIGGMRKGHPNAEEVRGVVKFYQGIVNAQEKPEKD</sequence>
<dbReference type="GO" id="GO:0070819">
    <property type="term" value="F:menaquinone-dependent protoporphyrinogen oxidase activity"/>
    <property type="evidence" value="ECO:0007669"/>
    <property type="project" value="TreeGrafter"/>
</dbReference>
<dbReference type="GO" id="GO:0010181">
    <property type="term" value="F:FMN binding"/>
    <property type="evidence" value="ECO:0007669"/>
    <property type="project" value="TreeGrafter"/>
</dbReference>
<dbReference type="Proteomes" id="UP000698335">
    <property type="component" value="Unassembled WGS sequence"/>
</dbReference>
<dbReference type="AlphaFoldDB" id="A0A930YPG4"/>
<proteinExistence type="predicted"/>
<protein>
    <submittedName>
        <fullName evidence="2">Flavodoxin family protein</fullName>
    </submittedName>
</protein>
<dbReference type="GO" id="GO:0006783">
    <property type="term" value="P:heme biosynthetic process"/>
    <property type="evidence" value="ECO:0007669"/>
    <property type="project" value="TreeGrafter"/>
</dbReference>
<dbReference type="SUPFAM" id="SSF52218">
    <property type="entry name" value="Flavoproteins"/>
    <property type="match status" value="1"/>
</dbReference>
<dbReference type="Gene3D" id="3.40.50.360">
    <property type="match status" value="1"/>
</dbReference>
<evidence type="ECO:0000313" key="3">
    <source>
        <dbReference type="Proteomes" id="UP000698335"/>
    </source>
</evidence>
<dbReference type="PANTHER" id="PTHR38030:SF2">
    <property type="entry name" value="PROTOPORPHYRINOGEN IX DEHYDROGENASE [QUINONE]"/>
    <property type="match status" value="1"/>
</dbReference>
<dbReference type="InterPro" id="IPR029039">
    <property type="entry name" value="Flavoprotein-like_sf"/>
</dbReference>
<reference evidence="2" key="1">
    <citation type="submission" date="2020-04" db="EMBL/GenBank/DDBJ databases">
        <title>Deep metagenomics examines the oral microbiome during advanced dental caries in children, revealing novel taxa and co-occurrences with host molecules.</title>
        <authorList>
            <person name="Baker J.L."/>
            <person name="Morton J.T."/>
            <person name="Dinis M."/>
            <person name="Alvarez R."/>
            <person name="Tran N.C."/>
            <person name="Knight R."/>
            <person name="Edlund A."/>
        </authorList>
    </citation>
    <scope>NUCLEOTIDE SEQUENCE</scope>
    <source>
        <strain evidence="2">JCVI_38_bin.5</strain>
    </source>
</reference>
<comment type="caution">
    <text evidence="2">The sequence shown here is derived from an EMBL/GenBank/DDBJ whole genome shotgun (WGS) entry which is preliminary data.</text>
</comment>
<gene>
    <name evidence="2" type="ORF">HXK26_02915</name>
</gene>
<dbReference type="InterPro" id="IPR052200">
    <property type="entry name" value="Protoporphyrinogen_IX_DH"/>
</dbReference>
<feature type="domain" description="Flavodoxin" evidence="1">
    <location>
        <begin position="5"/>
        <end position="85"/>
    </location>
</feature>
<dbReference type="PANTHER" id="PTHR38030">
    <property type="entry name" value="PROTOPORPHYRINOGEN IX DEHYDROGENASE [MENAQUINONE]"/>
    <property type="match status" value="1"/>
</dbReference>
<name>A0A930YPG4_9ACTN</name>
<evidence type="ECO:0000313" key="2">
    <source>
        <dbReference type="EMBL" id="MBF4807634.1"/>
    </source>
</evidence>
<evidence type="ECO:0000259" key="1">
    <source>
        <dbReference type="Pfam" id="PF12724"/>
    </source>
</evidence>
<organism evidence="2 3">
    <name type="scientific">Lancefieldella rimae</name>
    <dbReference type="NCBI Taxonomy" id="1383"/>
    <lineage>
        <taxon>Bacteria</taxon>
        <taxon>Bacillati</taxon>
        <taxon>Actinomycetota</taxon>
        <taxon>Coriobacteriia</taxon>
        <taxon>Coriobacteriales</taxon>
        <taxon>Atopobiaceae</taxon>
        <taxon>Lancefieldella</taxon>
    </lineage>
</organism>